<dbReference type="PANTHER" id="PTHR45745">
    <property type="entry name" value="PHOSPHOMANNOMUTASE 45A"/>
    <property type="match status" value="1"/>
</dbReference>
<proteinExistence type="inferred from homology"/>
<dbReference type="Pfam" id="PF02878">
    <property type="entry name" value="PGM_PMM_I"/>
    <property type="match status" value="1"/>
</dbReference>
<comment type="cofactor">
    <cofactor evidence="1">
        <name>Mg(2+)</name>
        <dbReference type="ChEBI" id="CHEBI:18420"/>
    </cofactor>
</comment>
<keyword evidence="5 7" id="KW-0460">Magnesium</keyword>
<evidence type="ECO:0000313" key="13">
    <source>
        <dbReference type="Proteomes" id="UP000234333"/>
    </source>
</evidence>
<name>A0A2H1JJG6_9MICO</name>
<dbReference type="InterPro" id="IPR036900">
    <property type="entry name" value="A-D-PHexomutase_C_sf"/>
</dbReference>
<feature type="domain" description="Alpha-D-phosphohexomutase alpha/beta/alpha" evidence="10">
    <location>
        <begin position="211"/>
        <end position="316"/>
    </location>
</feature>
<dbReference type="Pfam" id="PF00408">
    <property type="entry name" value="PGM_PMM_IV"/>
    <property type="match status" value="1"/>
</dbReference>
<evidence type="ECO:0000256" key="3">
    <source>
        <dbReference type="ARBA" id="ARBA00022553"/>
    </source>
</evidence>
<sequence length="551" mass="59012">MTTRAGQLAQDRDLIDVPALLDSYYDLVPDPSVPGQAVSFGTSGHRGSSFNRAFNEAHIAAITAAIVDYRKDHGVRGPIFLGRDTHALSEPAFLTALEVLAAADVPALIDERDGYTPTPALSHAILGFNAGKSIGDAQADGIIITPSHNPPADGGIKYNPPHGGPAGTEATKWIADRANAYLEAGWEKIPRTSFQRAFHLENTENFDFISNYVGDLSSVIDMDLIRDSGLRIGADPLGGASVDYWAAIAEDFDLNLTVVHPELDPTWSFMTLDWDENIRMDCSSPFAMAGLIASRNDYDIATGNDADADRHGIVTPDAGLMNPNHYLAAAIDYLLENRPDWPAEAAIGKTLVTSSIVDRVVAAHGRRLFEVPVGFKWFVPGLLDSTLAFGGEESAGASFLRRGGKVWSTDKDGIILALLASEMTAKTGQTPSQRYAKLAEKFGTSAYARQDAPANREQKARLGALEPSQVTASTIGGEDVTSVLTSAPGNDAPIGGLKVTTDNAWFAVRPSGTEDVYKIYAESLRDEDHLRAVQHDARSLVDGVLGKQPQG</sequence>
<evidence type="ECO:0000256" key="7">
    <source>
        <dbReference type="RuleBase" id="RU004326"/>
    </source>
</evidence>
<dbReference type="GO" id="GO:0004614">
    <property type="term" value="F:phosphoglucomutase activity"/>
    <property type="evidence" value="ECO:0007669"/>
    <property type="project" value="UniProtKB-EC"/>
</dbReference>
<evidence type="ECO:0000256" key="6">
    <source>
        <dbReference type="ARBA" id="ARBA00023235"/>
    </source>
</evidence>
<evidence type="ECO:0000256" key="1">
    <source>
        <dbReference type="ARBA" id="ARBA00001946"/>
    </source>
</evidence>
<comment type="similarity">
    <text evidence="2 7">Belongs to the phosphohexose mutase family.</text>
</comment>
<dbReference type="GO" id="GO:0000287">
    <property type="term" value="F:magnesium ion binding"/>
    <property type="evidence" value="ECO:0007669"/>
    <property type="project" value="InterPro"/>
</dbReference>
<evidence type="ECO:0000256" key="4">
    <source>
        <dbReference type="ARBA" id="ARBA00022723"/>
    </source>
</evidence>
<dbReference type="Pfam" id="PF02879">
    <property type="entry name" value="PGM_PMM_II"/>
    <property type="match status" value="1"/>
</dbReference>
<dbReference type="AlphaFoldDB" id="A0A2H1JJG6"/>
<dbReference type="PROSITE" id="PS00710">
    <property type="entry name" value="PGM_PMM"/>
    <property type="match status" value="1"/>
</dbReference>
<dbReference type="Proteomes" id="UP000234333">
    <property type="component" value="Unassembled WGS sequence"/>
</dbReference>
<feature type="domain" description="Alpha-D-phosphohexomutase C-terminal" evidence="8">
    <location>
        <begin position="490"/>
        <end position="537"/>
    </location>
</feature>
<feature type="domain" description="Alpha-D-phosphohexomutase alpha/beta/alpha" evidence="11">
    <location>
        <begin position="322"/>
        <end position="442"/>
    </location>
</feature>
<keyword evidence="6 12" id="KW-0413">Isomerase</keyword>
<dbReference type="Pfam" id="PF02880">
    <property type="entry name" value="PGM_PMM_III"/>
    <property type="match status" value="1"/>
</dbReference>
<evidence type="ECO:0000259" key="11">
    <source>
        <dbReference type="Pfam" id="PF02880"/>
    </source>
</evidence>
<evidence type="ECO:0000313" key="12">
    <source>
        <dbReference type="EMBL" id="SMX87438.1"/>
    </source>
</evidence>
<dbReference type="GO" id="GO:0006166">
    <property type="term" value="P:purine ribonucleoside salvage"/>
    <property type="evidence" value="ECO:0007669"/>
    <property type="project" value="TreeGrafter"/>
</dbReference>
<dbReference type="EC" id="5.4.2.2" evidence="12"/>
<dbReference type="Gene3D" id="3.30.310.50">
    <property type="entry name" value="Alpha-D-phosphohexomutase, C-terminal domain"/>
    <property type="match status" value="1"/>
</dbReference>
<evidence type="ECO:0000259" key="8">
    <source>
        <dbReference type="Pfam" id="PF00408"/>
    </source>
</evidence>
<keyword evidence="4 7" id="KW-0479">Metal-binding</keyword>
<dbReference type="InterPro" id="IPR005843">
    <property type="entry name" value="A-D-PHexomutase_C"/>
</dbReference>
<keyword evidence="3" id="KW-0597">Phosphoprotein</keyword>
<dbReference type="SUPFAM" id="SSF55957">
    <property type="entry name" value="Phosphoglucomutase, C-terminal domain"/>
    <property type="match status" value="1"/>
</dbReference>
<dbReference type="EMBL" id="FXZC01000004">
    <property type="protein sequence ID" value="SMX87438.1"/>
    <property type="molecule type" value="Genomic_DNA"/>
</dbReference>
<dbReference type="RefSeq" id="WP_101624401.1">
    <property type="nucleotide sequence ID" value="NZ_FXZC01000004.1"/>
</dbReference>
<gene>
    <name evidence="12" type="ORF">BC102111_02319</name>
</gene>
<dbReference type="InterPro" id="IPR016066">
    <property type="entry name" value="A-D-PHexomutase_CS"/>
</dbReference>
<dbReference type="InterPro" id="IPR005852">
    <property type="entry name" value="PGM_a-D-Glc-sp"/>
</dbReference>
<dbReference type="InterPro" id="IPR005844">
    <property type="entry name" value="A-D-PHexomutase_a/b/a-I"/>
</dbReference>
<dbReference type="GO" id="GO:0005975">
    <property type="term" value="P:carbohydrate metabolic process"/>
    <property type="evidence" value="ECO:0007669"/>
    <property type="project" value="InterPro"/>
</dbReference>
<evidence type="ECO:0000256" key="5">
    <source>
        <dbReference type="ARBA" id="ARBA00022842"/>
    </source>
</evidence>
<dbReference type="InterPro" id="IPR005846">
    <property type="entry name" value="A-D-PHexomutase_a/b/a-III"/>
</dbReference>
<evidence type="ECO:0000259" key="9">
    <source>
        <dbReference type="Pfam" id="PF02878"/>
    </source>
</evidence>
<dbReference type="InterPro" id="IPR005845">
    <property type="entry name" value="A-D-PHexomutase_a/b/a-II"/>
</dbReference>
<evidence type="ECO:0000256" key="2">
    <source>
        <dbReference type="ARBA" id="ARBA00010231"/>
    </source>
</evidence>
<protein>
    <submittedName>
        <fullName evidence="12">Phosphoglucomutase</fullName>
        <ecNumber evidence="12">5.4.2.2</ecNumber>
    </submittedName>
</protein>
<dbReference type="InterPro" id="IPR016055">
    <property type="entry name" value="A-D-PHexomutase_a/b/a-I/II/III"/>
</dbReference>
<reference evidence="12 13" key="1">
    <citation type="submission" date="2017-03" db="EMBL/GenBank/DDBJ databases">
        <authorList>
            <person name="Afonso C.L."/>
            <person name="Miller P.J."/>
            <person name="Scott M.A."/>
            <person name="Spackman E."/>
            <person name="Goraichik I."/>
            <person name="Dimitrov K.M."/>
            <person name="Suarez D.L."/>
            <person name="Swayne D.E."/>
        </authorList>
    </citation>
    <scope>NUCLEOTIDE SEQUENCE [LARGE SCALE GENOMIC DNA]</scope>
    <source>
        <strain evidence="12 13">CIP 102111</strain>
    </source>
</reference>
<dbReference type="GO" id="GO:0008973">
    <property type="term" value="F:phosphopentomutase activity"/>
    <property type="evidence" value="ECO:0007669"/>
    <property type="project" value="TreeGrafter"/>
</dbReference>
<dbReference type="GeneID" id="99774932"/>
<evidence type="ECO:0000259" key="10">
    <source>
        <dbReference type="Pfam" id="PF02879"/>
    </source>
</evidence>
<dbReference type="SUPFAM" id="SSF53738">
    <property type="entry name" value="Phosphoglucomutase, first 3 domains"/>
    <property type="match status" value="3"/>
</dbReference>
<dbReference type="Gene3D" id="3.40.120.10">
    <property type="entry name" value="Alpha-D-Glucose-1,6-Bisphosphate, subunit A, domain 3"/>
    <property type="match status" value="3"/>
</dbReference>
<dbReference type="NCBIfam" id="TIGR01132">
    <property type="entry name" value="pgm"/>
    <property type="match status" value="1"/>
</dbReference>
<organism evidence="12 13">
    <name type="scientific">Brevibacterium casei CIP 102111</name>
    <dbReference type="NCBI Taxonomy" id="1255625"/>
    <lineage>
        <taxon>Bacteria</taxon>
        <taxon>Bacillati</taxon>
        <taxon>Actinomycetota</taxon>
        <taxon>Actinomycetes</taxon>
        <taxon>Micrococcales</taxon>
        <taxon>Brevibacteriaceae</taxon>
        <taxon>Brevibacterium</taxon>
    </lineage>
</organism>
<accession>A0A2H1JJG6</accession>
<dbReference type="PANTHER" id="PTHR45745:SF1">
    <property type="entry name" value="PHOSPHOGLUCOMUTASE 2B-RELATED"/>
    <property type="match status" value="1"/>
</dbReference>
<feature type="domain" description="Alpha-D-phosphohexomutase alpha/beta/alpha" evidence="9">
    <location>
        <begin position="39"/>
        <end position="181"/>
    </location>
</feature>